<evidence type="ECO:0000313" key="2">
    <source>
        <dbReference type="EMBL" id="GEQ22998.1"/>
    </source>
</evidence>
<sequence>MKKYLNKGLIYQWFNSAKMIILLGVIAWGFASNMMVESHIGKVQFHEIFQ</sequence>
<dbReference type="EMBL" id="BKBC01000070">
    <property type="protein sequence ID" value="GEQ22998.1"/>
    <property type="molecule type" value="Genomic_DNA"/>
</dbReference>
<keyword evidence="1" id="KW-0812">Transmembrane</keyword>
<dbReference type="RefSeq" id="WP_241393573.1">
    <property type="nucleotide sequence ID" value="NZ_BKBC01000070.1"/>
</dbReference>
<organism evidence="2 3">
    <name type="scientific">Clostridium butyricum</name>
    <dbReference type="NCBI Taxonomy" id="1492"/>
    <lineage>
        <taxon>Bacteria</taxon>
        <taxon>Bacillati</taxon>
        <taxon>Bacillota</taxon>
        <taxon>Clostridia</taxon>
        <taxon>Eubacteriales</taxon>
        <taxon>Clostridiaceae</taxon>
        <taxon>Clostridium</taxon>
    </lineage>
</organism>
<comment type="caution">
    <text evidence="2">The sequence shown here is derived from an EMBL/GenBank/DDBJ whole genome shotgun (WGS) entry which is preliminary data.</text>
</comment>
<dbReference type="AlphaFoldDB" id="A0A512TSS4"/>
<proteinExistence type="predicted"/>
<protein>
    <submittedName>
        <fullName evidence="2">Uncharacterized protein</fullName>
    </submittedName>
</protein>
<accession>A0A512TSS4</accession>
<dbReference type="Proteomes" id="UP000321089">
    <property type="component" value="Unassembled WGS sequence"/>
</dbReference>
<keyword evidence="1" id="KW-0472">Membrane</keyword>
<keyword evidence="1" id="KW-1133">Transmembrane helix</keyword>
<gene>
    <name evidence="2" type="ORF">CBU02nite_35040</name>
</gene>
<name>A0A512TSS4_CLOBU</name>
<evidence type="ECO:0000256" key="1">
    <source>
        <dbReference type="SAM" id="Phobius"/>
    </source>
</evidence>
<reference evidence="2 3" key="1">
    <citation type="submission" date="2019-07" db="EMBL/GenBank/DDBJ databases">
        <title>Whole genome shotgun sequence of Clostridium butyricum NBRC 3858.</title>
        <authorList>
            <person name="Hosoyama A."/>
            <person name="Uohara A."/>
            <person name="Ohji S."/>
            <person name="Ichikawa N."/>
        </authorList>
    </citation>
    <scope>NUCLEOTIDE SEQUENCE [LARGE SCALE GENOMIC DNA]</scope>
    <source>
        <strain evidence="2 3">NBRC 3858</strain>
    </source>
</reference>
<evidence type="ECO:0000313" key="3">
    <source>
        <dbReference type="Proteomes" id="UP000321089"/>
    </source>
</evidence>
<feature type="transmembrane region" description="Helical" evidence="1">
    <location>
        <begin position="12"/>
        <end position="31"/>
    </location>
</feature>